<dbReference type="EMBL" id="JAAIUW010000003">
    <property type="protein sequence ID" value="KAF7838767.1"/>
    <property type="molecule type" value="Genomic_DNA"/>
</dbReference>
<comment type="caution">
    <text evidence="2">The sequence shown here is derived from an EMBL/GenBank/DDBJ whole genome shotgun (WGS) entry which is preliminary data.</text>
</comment>
<evidence type="ECO:0000313" key="5">
    <source>
        <dbReference type="Proteomes" id="UP000634136"/>
    </source>
</evidence>
<evidence type="ECO:0000256" key="1">
    <source>
        <dbReference type="SAM" id="MobiDB-lite"/>
    </source>
</evidence>
<feature type="region of interest" description="Disordered" evidence="1">
    <location>
        <begin position="17"/>
        <end position="44"/>
    </location>
</feature>
<gene>
    <name evidence="2" type="ORF">G2W53_007242</name>
    <name evidence="3" type="ORF">G2W53_007246</name>
    <name evidence="4" type="ORF">G2W53_007249</name>
</gene>
<keyword evidence="5" id="KW-1185">Reference proteome</keyword>
<dbReference type="AlphaFoldDB" id="A0A834X6D3"/>
<organism evidence="2 5">
    <name type="scientific">Senna tora</name>
    <dbReference type="NCBI Taxonomy" id="362788"/>
    <lineage>
        <taxon>Eukaryota</taxon>
        <taxon>Viridiplantae</taxon>
        <taxon>Streptophyta</taxon>
        <taxon>Embryophyta</taxon>
        <taxon>Tracheophyta</taxon>
        <taxon>Spermatophyta</taxon>
        <taxon>Magnoliopsida</taxon>
        <taxon>eudicotyledons</taxon>
        <taxon>Gunneridae</taxon>
        <taxon>Pentapetalae</taxon>
        <taxon>rosids</taxon>
        <taxon>fabids</taxon>
        <taxon>Fabales</taxon>
        <taxon>Fabaceae</taxon>
        <taxon>Caesalpinioideae</taxon>
        <taxon>Cassia clade</taxon>
        <taxon>Senna</taxon>
    </lineage>
</organism>
<protein>
    <submittedName>
        <fullName evidence="2">Uncharacterized protein</fullName>
    </submittedName>
</protein>
<dbReference type="EMBL" id="JAAIUW010000003">
    <property type="protein sequence ID" value="KAF7838764.1"/>
    <property type="molecule type" value="Genomic_DNA"/>
</dbReference>
<reference evidence="2" key="1">
    <citation type="submission" date="2020-09" db="EMBL/GenBank/DDBJ databases">
        <title>Genome-Enabled Discovery of Anthraquinone Biosynthesis in Senna tora.</title>
        <authorList>
            <person name="Kang S.-H."/>
            <person name="Pandey R.P."/>
            <person name="Lee C.-M."/>
            <person name="Sim J.-S."/>
            <person name="Jeong J.-T."/>
            <person name="Choi B.-S."/>
            <person name="Jung M."/>
            <person name="Ginzburg D."/>
            <person name="Zhao K."/>
            <person name="Won S.Y."/>
            <person name="Oh T.-J."/>
            <person name="Yu Y."/>
            <person name="Kim N.-H."/>
            <person name="Lee O.R."/>
            <person name="Lee T.-H."/>
            <person name="Bashyal P."/>
            <person name="Kim T.-S."/>
            <person name="Lee W.-H."/>
            <person name="Kawkins C."/>
            <person name="Kim C.-K."/>
            <person name="Kim J.S."/>
            <person name="Ahn B.O."/>
            <person name="Rhee S.Y."/>
            <person name="Sohng J.K."/>
        </authorList>
    </citation>
    <scope>NUCLEOTIDE SEQUENCE</scope>
    <source>
        <tissue evidence="2">Leaf</tissue>
    </source>
</reference>
<name>A0A834X6D3_9FABA</name>
<sequence length="44" mass="5223">MIFRQTSSKFFPFLLSGGYEGRAGRPEHVKHDGRRKRDGKERTW</sequence>
<dbReference type="EMBL" id="JAAIUW010000003">
    <property type="protein sequence ID" value="KAF7838760.1"/>
    <property type="molecule type" value="Genomic_DNA"/>
</dbReference>
<dbReference type="Proteomes" id="UP000634136">
    <property type="component" value="Unassembled WGS sequence"/>
</dbReference>
<proteinExistence type="predicted"/>
<evidence type="ECO:0000313" key="3">
    <source>
        <dbReference type="EMBL" id="KAF7838764.1"/>
    </source>
</evidence>
<evidence type="ECO:0000313" key="4">
    <source>
        <dbReference type="EMBL" id="KAF7838767.1"/>
    </source>
</evidence>
<evidence type="ECO:0000313" key="2">
    <source>
        <dbReference type="EMBL" id="KAF7838760.1"/>
    </source>
</evidence>
<accession>A0A834X6D3</accession>